<dbReference type="RefSeq" id="WP_345380383.1">
    <property type="nucleotide sequence ID" value="NZ_BAABRR010000018.1"/>
</dbReference>
<dbReference type="InterPro" id="IPR050727">
    <property type="entry name" value="GH43_arabinanases"/>
</dbReference>
<dbReference type="PANTHER" id="PTHR43301:SF3">
    <property type="entry name" value="ARABINAN ENDO-1,5-ALPHA-L-ARABINOSIDASE A-RELATED"/>
    <property type="match status" value="1"/>
</dbReference>
<reference evidence="1 2" key="1">
    <citation type="submission" date="2024-02" db="EMBL/GenBank/DDBJ databases">
        <title>Lysinimicrobium sediminis NBRC 112286.</title>
        <authorList>
            <person name="Ichikawa N."/>
            <person name="Katano-Makiyama Y."/>
            <person name="Hidaka K."/>
        </authorList>
    </citation>
    <scope>NUCLEOTIDE SEQUENCE [LARGE SCALE GENOMIC DNA]</scope>
    <source>
        <strain evidence="1 2">NBRC 112286</strain>
    </source>
</reference>
<protein>
    <recommendedName>
        <fullName evidence="3">1,4-beta-xylanase</fullName>
    </recommendedName>
</protein>
<evidence type="ECO:0008006" key="3">
    <source>
        <dbReference type="Google" id="ProtNLM"/>
    </source>
</evidence>
<sequence length="423" mass="45498">MTGSAAGGEPYGYLMVHFLEDPDGYAERIYLDLSDGNDPERWIPLNGGEPVLASHLGTTGVRDPHLAFNPETGTYFILGTDLRVFGGDDAGWEAWSHGYSTRMNVWESRDLITWSPQRQLDVALDATGEPAPGVPDMGMMWAAEATFVPDFHGEGEGAFVVYWTSTVGDHQVILWGSTTDFTQATWRFGGVMLDHGEDTIDATVLRHGGRTYRVTKSNGASARGLFMEVTDATRWWESDTSWTQVQTRIGEEYAAGHGVEVPTMFRAHDQDRWYLYVDVIPSIGYRPLVATDLDGAPPWAALESSRFSLRAATKHGGVLGLTRALHESLRAADAAAAVVADVGEVAALPERVEARLHGGGTAFFPVEWGVPDAAGVVEGVLTGSIGANLNAWVGAAGSTAWDAADKVAFSATAIRVRARIAAG</sequence>
<name>A0ABP9WJL6_9MICO</name>
<dbReference type="SUPFAM" id="SSF75005">
    <property type="entry name" value="Arabinanase/levansucrase/invertase"/>
    <property type="match status" value="1"/>
</dbReference>
<dbReference type="EMBL" id="BAABRR010000018">
    <property type="protein sequence ID" value="GAA5520028.1"/>
    <property type="molecule type" value="Genomic_DNA"/>
</dbReference>
<evidence type="ECO:0000313" key="1">
    <source>
        <dbReference type="EMBL" id="GAA5520028.1"/>
    </source>
</evidence>
<dbReference type="CDD" id="cd08983">
    <property type="entry name" value="GH43_Bt3655-like"/>
    <property type="match status" value="1"/>
</dbReference>
<dbReference type="Gene3D" id="2.115.10.20">
    <property type="entry name" value="Glycosyl hydrolase domain, family 43"/>
    <property type="match status" value="1"/>
</dbReference>
<evidence type="ECO:0000313" key="2">
    <source>
        <dbReference type="Proteomes" id="UP001426770"/>
    </source>
</evidence>
<gene>
    <name evidence="1" type="ORF">Lsed01_02489</name>
</gene>
<dbReference type="Proteomes" id="UP001426770">
    <property type="component" value="Unassembled WGS sequence"/>
</dbReference>
<organism evidence="1 2">
    <name type="scientific">Demequina sediminis</name>
    <dbReference type="NCBI Taxonomy" id="1930058"/>
    <lineage>
        <taxon>Bacteria</taxon>
        <taxon>Bacillati</taxon>
        <taxon>Actinomycetota</taxon>
        <taxon>Actinomycetes</taxon>
        <taxon>Micrococcales</taxon>
        <taxon>Demequinaceae</taxon>
        <taxon>Demequina</taxon>
    </lineage>
</organism>
<dbReference type="InterPro" id="IPR023296">
    <property type="entry name" value="Glyco_hydro_beta-prop_sf"/>
</dbReference>
<dbReference type="PANTHER" id="PTHR43301">
    <property type="entry name" value="ARABINAN ENDO-1,5-ALPHA-L-ARABINOSIDASE"/>
    <property type="match status" value="1"/>
</dbReference>
<keyword evidence="2" id="KW-1185">Reference proteome</keyword>
<accession>A0ABP9WJL6</accession>
<proteinExistence type="predicted"/>
<comment type="caution">
    <text evidence="1">The sequence shown here is derived from an EMBL/GenBank/DDBJ whole genome shotgun (WGS) entry which is preliminary data.</text>
</comment>